<dbReference type="NCBIfam" id="TIGR02532">
    <property type="entry name" value="IV_pilin_GFxxxE"/>
    <property type="match status" value="1"/>
</dbReference>
<comment type="caution">
    <text evidence="2">The sequence shown here is derived from an EMBL/GenBank/DDBJ whole genome shotgun (WGS) entry which is preliminary data.</text>
</comment>
<dbReference type="PROSITE" id="PS00409">
    <property type="entry name" value="PROKAR_NTER_METHYL"/>
    <property type="match status" value="1"/>
</dbReference>
<accession>A0ABU7J3Y0</accession>
<dbReference type="RefSeq" id="WP_330127866.1">
    <property type="nucleotide sequence ID" value="NZ_JAUHLI010000004.1"/>
</dbReference>
<dbReference type="Pfam" id="PF07963">
    <property type="entry name" value="N_methyl"/>
    <property type="match status" value="1"/>
</dbReference>
<keyword evidence="1" id="KW-1133">Transmembrane helix</keyword>
<protein>
    <submittedName>
        <fullName evidence="2">Prepilin-type N-terminal cleavage/methylation domain-containing protein</fullName>
    </submittedName>
</protein>
<evidence type="ECO:0000256" key="1">
    <source>
        <dbReference type="SAM" id="Phobius"/>
    </source>
</evidence>
<proteinExistence type="predicted"/>
<name>A0ABU7J3Y0_9GAMM</name>
<keyword evidence="3" id="KW-1185">Reference proteome</keyword>
<dbReference type="EMBL" id="JAUHLI010000004">
    <property type="protein sequence ID" value="MEE2000725.1"/>
    <property type="molecule type" value="Genomic_DNA"/>
</dbReference>
<keyword evidence="1" id="KW-0472">Membrane</keyword>
<evidence type="ECO:0000313" key="3">
    <source>
        <dbReference type="Proteomes" id="UP001336314"/>
    </source>
</evidence>
<keyword evidence="1" id="KW-0812">Transmembrane</keyword>
<organism evidence="2 3">
    <name type="scientific">Alkalimonas cellulosilytica</name>
    <dbReference type="NCBI Taxonomy" id="3058395"/>
    <lineage>
        <taxon>Bacteria</taxon>
        <taxon>Pseudomonadati</taxon>
        <taxon>Pseudomonadota</taxon>
        <taxon>Gammaproteobacteria</taxon>
        <taxon>Alkalimonas</taxon>
    </lineage>
</organism>
<sequence length="179" mass="19521">MLSLSQRGVTLIELVIGITVLAVALTLITAVLSPLFVRSTDPWHQVRASELGHSLMNEILARSFDEQSDRSGGLLRCDEVTLGAEPCTAEANFGPDGETRLWFNDVDDFDGFGASGSDILTNILALELDDVYRNYRAEVSVRYAGTELGLPQRSVKRIEVVITTPANSAIAFSAYKGNW</sequence>
<dbReference type="Proteomes" id="UP001336314">
    <property type="component" value="Unassembled WGS sequence"/>
</dbReference>
<feature type="transmembrane region" description="Helical" evidence="1">
    <location>
        <begin position="12"/>
        <end position="37"/>
    </location>
</feature>
<gene>
    <name evidence="2" type="ORF">QWY20_04615</name>
</gene>
<evidence type="ECO:0000313" key="2">
    <source>
        <dbReference type="EMBL" id="MEE2000725.1"/>
    </source>
</evidence>
<dbReference type="InterPro" id="IPR012902">
    <property type="entry name" value="N_methyl_site"/>
</dbReference>
<reference evidence="2 3" key="1">
    <citation type="submission" date="2023-07" db="EMBL/GenBank/DDBJ databases">
        <title>Alkalimonas sp., MEB108 novel, alkaliphilic bacterium isolated from Lonar Lake, India.</title>
        <authorList>
            <person name="Joshi A."/>
            <person name="Thite S."/>
        </authorList>
    </citation>
    <scope>NUCLEOTIDE SEQUENCE [LARGE SCALE GENOMIC DNA]</scope>
    <source>
        <strain evidence="2 3">MEB108</strain>
    </source>
</reference>